<keyword evidence="2" id="KW-1185">Reference proteome</keyword>
<organism evidence="1 2">
    <name type="scientific">Neoroseomonas eburnea</name>
    <dbReference type="NCBI Taxonomy" id="1346889"/>
    <lineage>
        <taxon>Bacteria</taxon>
        <taxon>Pseudomonadati</taxon>
        <taxon>Pseudomonadota</taxon>
        <taxon>Alphaproteobacteria</taxon>
        <taxon>Acetobacterales</taxon>
        <taxon>Acetobacteraceae</taxon>
        <taxon>Neoroseomonas</taxon>
    </lineage>
</organism>
<comment type="caution">
    <text evidence="1">The sequence shown here is derived from an EMBL/GenBank/DDBJ whole genome shotgun (WGS) entry which is preliminary data.</text>
</comment>
<proteinExistence type="predicted"/>
<dbReference type="EMBL" id="JAAEDL010000021">
    <property type="protein sequence ID" value="MBR0682609.1"/>
    <property type="molecule type" value="Genomic_DNA"/>
</dbReference>
<name>A0A9X9XFX3_9PROT</name>
<accession>A0A9X9XFX3</accession>
<dbReference type="AlphaFoldDB" id="A0A9X9XFX3"/>
<sequence length="85" mass="9353">MTTTPSGPVHLRWRASGAAAETEAFPDLDAALDAVEERWETLRHQAPQILDARRILLITTEQLEAAMIEEEDESEAGGPDPDREG</sequence>
<reference evidence="1" key="2">
    <citation type="journal article" date="2021" name="Syst. Appl. Microbiol.">
        <title>Roseomonas hellenica sp. nov., isolated from roots of wild-growing Alkanna tinctoria.</title>
        <authorList>
            <person name="Rat A."/>
            <person name="Naranjo H.D."/>
            <person name="Lebbe L."/>
            <person name="Cnockaert M."/>
            <person name="Krigas N."/>
            <person name="Grigoriadou K."/>
            <person name="Maloupa E."/>
            <person name="Willems A."/>
        </authorList>
    </citation>
    <scope>NUCLEOTIDE SEQUENCE</scope>
    <source>
        <strain evidence="1">LMG 31228</strain>
    </source>
</reference>
<protein>
    <submittedName>
        <fullName evidence="1">Uncharacterized protein</fullName>
    </submittedName>
</protein>
<evidence type="ECO:0000313" key="1">
    <source>
        <dbReference type="EMBL" id="MBR0682609.1"/>
    </source>
</evidence>
<gene>
    <name evidence="1" type="ORF">GXW74_19105</name>
</gene>
<dbReference type="Proteomes" id="UP001138709">
    <property type="component" value="Unassembled WGS sequence"/>
</dbReference>
<dbReference type="RefSeq" id="WP_211848144.1">
    <property type="nucleotide sequence ID" value="NZ_JAAEDL010000021.1"/>
</dbReference>
<reference evidence="1" key="1">
    <citation type="submission" date="2020-01" db="EMBL/GenBank/DDBJ databases">
        <authorList>
            <person name="Rat A."/>
        </authorList>
    </citation>
    <scope>NUCLEOTIDE SEQUENCE</scope>
    <source>
        <strain evidence="1">LMG 31228</strain>
    </source>
</reference>
<evidence type="ECO:0000313" key="2">
    <source>
        <dbReference type="Proteomes" id="UP001138709"/>
    </source>
</evidence>